<proteinExistence type="predicted"/>
<accession>A0ABC8EI20</accession>
<reference evidence="1 2" key="1">
    <citation type="submission" date="2022-09" db="EMBL/GenBank/DDBJ databases">
        <title>complete genome sequences of Clostridium tetani str. KHSU-234311-028 isolated from soil.</title>
        <authorList>
            <person name="Sekizuka T."/>
            <person name="Shitada C."/>
            <person name="Takahashi M."/>
            <person name="Kuroda M."/>
        </authorList>
    </citation>
    <scope>NUCLEOTIDE SEQUENCE [LARGE SCALE GENOMIC DNA]</scope>
    <source>
        <strain evidence="1 2">KHSU-234311-028</strain>
        <plasmid evidence="1 2">pKHSU-234311-028-2</plasmid>
    </source>
</reference>
<keyword evidence="1" id="KW-0614">Plasmid</keyword>
<geneLocation type="plasmid" evidence="1 2">
    <name>pKHSU-234311-028-2</name>
</geneLocation>
<dbReference type="AlphaFoldDB" id="A0ABC8EI20"/>
<organism evidence="1 2">
    <name type="scientific">Clostridium tetani</name>
    <dbReference type="NCBI Taxonomy" id="1513"/>
    <lineage>
        <taxon>Bacteria</taxon>
        <taxon>Bacillati</taxon>
        <taxon>Bacillota</taxon>
        <taxon>Clostridia</taxon>
        <taxon>Eubacteriales</taxon>
        <taxon>Clostridiaceae</taxon>
        <taxon>Clostridium</taxon>
    </lineage>
</organism>
<dbReference type="RefSeq" id="WP_317725112.1">
    <property type="nucleotide sequence ID" value="NZ_AP026820.1"/>
</dbReference>
<dbReference type="EMBL" id="AP026820">
    <property type="protein sequence ID" value="BDR82520.1"/>
    <property type="molecule type" value="Genomic_DNA"/>
</dbReference>
<evidence type="ECO:0000313" key="2">
    <source>
        <dbReference type="Proteomes" id="UP001321763"/>
    </source>
</evidence>
<sequence length="58" mass="6797">MKNNVKEIKNRVMNLATQLALEKVEVYGKTYYRSNNEAIEEACGRLGINRKDFIKMFI</sequence>
<name>A0ABC8EI20_CLOTA</name>
<evidence type="ECO:0000313" key="1">
    <source>
        <dbReference type="EMBL" id="BDR82520.1"/>
    </source>
</evidence>
<dbReference type="Proteomes" id="UP001321763">
    <property type="component" value="Plasmid pKHSU-234311-028-2"/>
</dbReference>
<protein>
    <submittedName>
        <fullName evidence="1">Uncharacterized protein</fullName>
    </submittedName>
</protein>
<gene>
    <name evidence="1" type="ORF">K234311028_p20030</name>
</gene>